<dbReference type="EMBL" id="KK785222">
    <property type="protein sequence ID" value="KDO46207.1"/>
    <property type="molecule type" value="Genomic_DNA"/>
</dbReference>
<proteinExistence type="predicted"/>
<sequence>MPALPETKYREKKWSVSIQNWNMAIWCKHKYLVTSSVNLNFTELYTRNGLLMQRFELLRFTLQGSWMLYTRKATNIKNYTSKTGFALIQSAEIMMQMTLSAGLRDQSDQLSILSTVNVIMVAIRGNRGCVGINMNSEKNERSFDYKLAQ</sequence>
<dbReference type="Proteomes" id="UP000027120">
    <property type="component" value="Unassembled WGS sequence"/>
</dbReference>
<reference evidence="1 2" key="1">
    <citation type="submission" date="2014-04" db="EMBL/GenBank/DDBJ databases">
        <authorList>
            <consortium name="International Citrus Genome Consortium"/>
            <person name="Gmitter F."/>
            <person name="Chen C."/>
            <person name="Farmerie W."/>
            <person name="Harkins T."/>
            <person name="Desany B."/>
            <person name="Mohiuddin M."/>
            <person name="Kodira C."/>
            <person name="Borodovsky M."/>
            <person name="Lomsadze A."/>
            <person name="Burns P."/>
            <person name="Jenkins J."/>
            <person name="Prochnik S."/>
            <person name="Shu S."/>
            <person name="Chapman J."/>
            <person name="Pitluck S."/>
            <person name="Schmutz J."/>
            <person name="Rokhsar D."/>
        </authorList>
    </citation>
    <scope>NUCLEOTIDE SEQUENCE</scope>
</reference>
<keyword evidence="2" id="KW-1185">Reference proteome</keyword>
<name>A0A067E4S2_CITSI</name>
<evidence type="ECO:0000313" key="1">
    <source>
        <dbReference type="EMBL" id="KDO46207.1"/>
    </source>
</evidence>
<organism evidence="1 2">
    <name type="scientific">Citrus sinensis</name>
    <name type="common">Sweet orange</name>
    <name type="synonym">Citrus aurantium var. sinensis</name>
    <dbReference type="NCBI Taxonomy" id="2711"/>
    <lineage>
        <taxon>Eukaryota</taxon>
        <taxon>Viridiplantae</taxon>
        <taxon>Streptophyta</taxon>
        <taxon>Embryophyta</taxon>
        <taxon>Tracheophyta</taxon>
        <taxon>Spermatophyta</taxon>
        <taxon>Magnoliopsida</taxon>
        <taxon>eudicotyledons</taxon>
        <taxon>Gunneridae</taxon>
        <taxon>Pentapetalae</taxon>
        <taxon>rosids</taxon>
        <taxon>malvids</taxon>
        <taxon>Sapindales</taxon>
        <taxon>Rutaceae</taxon>
        <taxon>Aurantioideae</taxon>
        <taxon>Citrus</taxon>
    </lineage>
</organism>
<accession>A0A067E4S2</accession>
<protein>
    <submittedName>
        <fullName evidence="1">Uncharacterized protein</fullName>
    </submittedName>
</protein>
<evidence type="ECO:0000313" key="2">
    <source>
        <dbReference type="Proteomes" id="UP000027120"/>
    </source>
</evidence>
<gene>
    <name evidence="1" type="ORF">CISIN_1g035698mg</name>
</gene>
<dbReference type="AlphaFoldDB" id="A0A067E4S2"/>